<dbReference type="InterPro" id="IPR017039">
    <property type="entry name" value="Virul_fac_BrkB"/>
</dbReference>
<dbReference type="EC" id="3.1.-.-" evidence="7"/>
<evidence type="ECO:0000256" key="4">
    <source>
        <dbReference type="ARBA" id="ARBA00022989"/>
    </source>
</evidence>
<proteinExistence type="predicted"/>
<feature type="transmembrane region" description="Helical" evidence="6">
    <location>
        <begin position="158"/>
        <end position="185"/>
    </location>
</feature>
<evidence type="ECO:0000313" key="7">
    <source>
        <dbReference type="EMBL" id="CAG9932827.1"/>
    </source>
</evidence>
<evidence type="ECO:0000313" key="8">
    <source>
        <dbReference type="Proteomes" id="UP000839052"/>
    </source>
</evidence>
<accession>A0ABM8YZ11</accession>
<dbReference type="EMBL" id="OU912926">
    <property type="protein sequence ID" value="CAG9932827.1"/>
    <property type="molecule type" value="Genomic_DNA"/>
</dbReference>
<keyword evidence="3 6" id="KW-0812">Transmembrane</keyword>
<gene>
    <name evidence="7" type="ORF">NTG6680_1574</name>
</gene>
<dbReference type="NCBIfam" id="TIGR00765">
    <property type="entry name" value="yihY_not_rbn"/>
    <property type="match status" value="1"/>
</dbReference>
<protein>
    <submittedName>
        <fullName evidence="7">Ribonuclease BN</fullName>
        <ecNumber evidence="7">3.1.-.-</ecNumber>
    </submittedName>
</protein>
<reference evidence="7 8" key="1">
    <citation type="submission" date="2021-10" db="EMBL/GenBank/DDBJ databases">
        <authorList>
            <person name="Koch H."/>
        </authorList>
    </citation>
    <scope>NUCLEOTIDE SEQUENCE [LARGE SCALE GENOMIC DNA]</scope>
    <source>
        <strain evidence="7">6680</strain>
    </source>
</reference>
<dbReference type="PANTHER" id="PTHR30213">
    <property type="entry name" value="INNER MEMBRANE PROTEIN YHJD"/>
    <property type="match status" value="1"/>
</dbReference>
<feature type="transmembrane region" description="Helical" evidence="6">
    <location>
        <begin position="197"/>
        <end position="219"/>
    </location>
</feature>
<dbReference type="GO" id="GO:0016787">
    <property type="term" value="F:hydrolase activity"/>
    <property type="evidence" value="ECO:0007669"/>
    <property type="project" value="UniProtKB-KW"/>
</dbReference>
<organism evidence="7 8">
    <name type="scientific">Candidatus Nitrotoga arctica</name>
    <dbReference type="NCBI Taxonomy" id="453162"/>
    <lineage>
        <taxon>Bacteria</taxon>
        <taxon>Pseudomonadati</taxon>
        <taxon>Pseudomonadota</taxon>
        <taxon>Betaproteobacteria</taxon>
        <taxon>Nitrosomonadales</taxon>
        <taxon>Gallionellaceae</taxon>
        <taxon>Candidatus Nitrotoga</taxon>
    </lineage>
</organism>
<keyword evidence="4 6" id="KW-1133">Transmembrane helix</keyword>
<feature type="transmembrane region" description="Helical" evidence="6">
    <location>
        <begin position="231"/>
        <end position="254"/>
    </location>
</feature>
<evidence type="ECO:0000256" key="6">
    <source>
        <dbReference type="SAM" id="Phobius"/>
    </source>
</evidence>
<dbReference type="RefSeq" id="WP_239796711.1">
    <property type="nucleotide sequence ID" value="NZ_OU912926.1"/>
</dbReference>
<feature type="transmembrane region" description="Helical" evidence="6">
    <location>
        <begin position="110"/>
        <end position="131"/>
    </location>
</feature>
<dbReference type="Pfam" id="PF03631">
    <property type="entry name" value="Virul_fac_BrkB"/>
    <property type="match status" value="1"/>
</dbReference>
<keyword evidence="2" id="KW-1003">Cell membrane</keyword>
<evidence type="ECO:0000256" key="3">
    <source>
        <dbReference type="ARBA" id="ARBA00022692"/>
    </source>
</evidence>
<feature type="transmembrane region" description="Helical" evidence="6">
    <location>
        <begin position="260"/>
        <end position="278"/>
    </location>
</feature>
<dbReference type="PANTHER" id="PTHR30213:SF1">
    <property type="entry name" value="INNER MEMBRANE PROTEIN YHJD"/>
    <property type="match status" value="1"/>
</dbReference>
<dbReference type="PIRSF" id="PIRSF035875">
    <property type="entry name" value="RNase_BN"/>
    <property type="match status" value="1"/>
</dbReference>
<feature type="transmembrane region" description="Helical" evidence="6">
    <location>
        <begin position="48"/>
        <end position="71"/>
    </location>
</feature>
<evidence type="ECO:0000256" key="5">
    <source>
        <dbReference type="ARBA" id="ARBA00023136"/>
    </source>
</evidence>
<evidence type="ECO:0000256" key="2">
    <source>
        <dbReference type="ARBA" id="ARBA00022475"/>
    </source>
</evidence>
<dbReference type="Proteomes" id="UP000839052">
    <property type="component" value="Chromosome"/>
</dbReference>
<keyword evidence="8" id="KW-1185">Reference proteome</keyword>
<keyword evidence="7" id="KW-0378">Hydrolase</keyword>
<keyword evidence="5 6" id="KW-0472">Membrane</keyword>
<sequence>MRKYQIRLSKRCAIIKSNLMKTKQIFNLIKATFAAWIDDNAPSMGAALAYYTVFSIAPLLLIVISIAGLIFGVDVARGEIFVQLQGLMGKTGALVVQGLLESVSKPAESVTAAIIGVVLLLVGATTVFSELQDDLDRIWRAPKRTEDAGIFGLIRTRVLSFGMILGIGFLLIVSLIFSAALAALGKWWEPVFGGFRLLANLVDITLSFLIITLAFAMIYKLMPRMKIAWRDVWIGAVVTAFLFTIGKFLIGFYIGRSGVASGFGAAGSLVVLLVWIYYSAQIFLMGAEFTRIYSYTFGSHKDQPLQTATGTANKTEIRIP</sequence>
<evidence type="ECO:0000256" key="1">
    <source>
        <dbReference type="ARBA" id="ARBA00004651"/>
    </source>
</evidence>
<name>A0ABM8YZ11_9PROT</name>
<comment type="subcellular location">
    <subcellularLocation>
        <location evidence="1">Cell membrane</location>
        <topology evidence="1">Multi-pass membrane protein</topology>
    </subcellularLocation>
</comment>